<sequence>MRNYITLINEIIHLFFKFFIGSNSSQGVEWKDGTSTTDDHVQLSACQE</sequence>
<name>A0A7Z9BP84_9CYAN</name>
<dbReference type="Proteomes" id="UP000182190">
    <property type="component" value="Unassembled WGS sequence"/>
</dbReference>
<protein>
    <submittedName>
        <fullName evidence="1">Uncharacterized protein</fullName>
    </submittedName>
</protein>
<organism evidence="1 2">
    <name type="scientific">Planktothrix paucivesiculata PCC 9631</name>
    <dbReference type="NCBI Taxonomy" id="671071"/>
    <lineage>
        <taxon>Bacteria</taxon>
        <taxon>Bacillati</taxon>
        <taxon>Cyanobacteriota</taxon>
        <taxon>Cyanophyceae</taxon>
        <taxon>Oscillatoriophycideae</taxon>
        <taxon>Oscillatoriales</taxon>
        <taxon>Microcoleaceae</taxon>
        <taxon>Planktothrix</taxon>
    </lineage>
</organism>
<evidence type="ECO:0000313" key="1">
    <source>
        <dbReference type="EMBL" id="VXD14008.1"/>
    </source>
</evidence>
<evidence type="ECO:0000313" key="2">
    <source>
        <dbReference type="Proteomes" id="UP000182190"/>
    </source>
</evidence>
<reference evidence="1" key="1">
    <citation type="submission" date="2019-10" db="EMBL/GenBank/DDBJ databases">
        <authorList>
            <consortium name="Genoscope - CEA"/>
            <person name="William W."/>
        </authorList>
    </citation>
    <scope>NUCLEOTIDE SEQUENCE [LARGE SCALE GENOMIC DNA]</scope>
    <source>
        <strain evidence="1">BBR_PRJEB10994</strain>
    </source>
</reference>
<comment type="caution">
    <text evidence="1">The sequence shown here is derived from an EMBL/GenBank/DDBJ whole genome shotgun (WGS) entry which is preliminary data.</text>
</comment>
<keyword evidence="2" id="KW-1185">Reference proteome</keyword>
<proteinExistence type="predicted"/>
<gene>
    <name evidence="1" type="ORF">PL9631_1070066</name>
</gene>
<accession>A0A7Z9BP84</accession>
<dbReference type="EMBL" id="CZCS02000010">
    <property type="protein sequence ID" value="VXD14008.1"/>
    <property type="molecule type" value="Genomic_DNA"/>
</dbReference>
<dbReference type="AlphaFoldDB" id="A0A7Z9BP84"/>